<evidence type="ECO:0000313" key="7">
    <source>
        <dbReference type="EMBL" id="SMY12417.1"/>
    </source>
</evidence>
<dbReference type="InterPro" id="IPR011701">
    <property type="entry name" value="MFS"/>
</dbReference>
<evidence type="ECO:0000256" key="3">
    <source>
        <dbReference type="ARBA" id="ARBA00022989"/>
    </source>
</evidence>
<evidence type="ECO:0000256" key="1">
    <source>
        <dbReference type="ARBA" id="ARBA00004651"/>
    </source>
</evidence>
<proteinExistence type="predicted"/>
<feature type="transmembrane region" description="Helical" evidence="5">
    <location>
        <begin position="71"/>
        <end position="89"/>
    </location>
</feature>
<dbReference type="Proteomes" id="UP000234462">
    <property type="component" value="Unassembled WGS sequence"/>
</dbReference>
<dbReference type="Gene3D" id="1.20.1250.20">
    <property type="entry name" value="MFS general substrate transporter like domains"/>
    <property type="match status" value="1"/>
</dbReference>
<keyword evidence="4 5" id="KW-0472">Membrane</keyword>
<sequence>MPPDGDCSRRPARCVRRHGHRLSRVTEQRLWTRTFVIGIVVNLFMATVFYLLMTTMAVYAVDRFSASDAGAGLASSGFIVGAVVGRVLAGKFLDLVGRRRMLIVTMAVFVVAGLAYIPADGLGLLIAVRLIHGFAFGLGNTALVASIQSVIPPARRAEGNGYFGTATTLATAVGPFLGVTLAARFGFSSLFWVASACGLLAMLAALAYRVPERTITDEDRALVKSFRPSSFVDAKALPYAAVMGFGGLAYSSVLAYLAGHTATVGVPQAASMFFLLYAAGSLVARLFAGRIQDQYGDNVVVVPVFAVFGAGMATVAMADSVWAFSLAGLLTGLGFGCLLPSLQAILISRTTPAQVGVATSTFFLILDVGTGVGPVLLGLFASAAGYTAMYWLSAGFVLVSAAVYALVHGFRVGRGAQD</sequence>
<feature type="transmembrane region" description="Helical" evidence="5">
    <location>
        <begin position="189"/>
        <end position="210"/>
    </location>
</feature>
<dbReference type="SUPFAM" id="SSF103473">
    <property type="entry name" value="MFS general substrate transporter"/>
    <property type="match status" value="1"/>
</dbReference>
<dbReference type="PROSITE" id="PS00216">
    <property type="entry name" value="SUGAR_TRANSPORT_1"/>
    <property type="match status" value="1"/>
</dbReference>
<keyword evidence="3 5" id="KW-1133">Transmembrane helix</keyword>
<feature type="transmembrane region" description="Helical" evidence="5">
    <location>
        <begin position="101"/>
        <end position="119"/>
    </location>
</feature>
<dbReference type="EMBL" id="FXZM01000009">
    <property type="protein sequence ID" value="SMY12417.1"/>
    <property type="molecule type" value="Genomic_DNA"/>
</dbReference>
<evidence type="ECO:0000256" key="5">
    <source>
        <dbReference type="SAM" id="Phobius"/>
    </source>
</evidence>
<dbReference type="GO" id="GO:0005886">
    <property type="term" value="C:plasma membrane"/>
    <property type="evidence" value="ECO:0007669"/>
    <property type="project" value="UniProtKB-SubCell"/>
</dbReference>
<dbReference type="AlphaFoldDB" id="A0A2H1L684"/>
<evidence type="ECO:0000259" key="6">
    <source>
        <dbReference type="PROSITE" id="PS50850"/>
    </source>
</evidence>
<evidence type="ECO:0000256" key="2">
    <source>
        <dbReference type="ARBA" id="ARBA00022692"/>
    </source>
</evidence>
<dbReference type="PANTHER" id="PTHR23531">
    <property type="entry name" value="QUINOLENE RESISTANCE PROTEIN NORA"/>
    <property type="match status" value="1"/>
</dbReference>
<dbReference type="InterPro" id="IPR020846">
    <property type="entry name" value="MFS_dom"/>
</dbReference>
<feature type="transmembrane region" description="Helical" evidence="5">
    <location>
        <begin position="236"/>
        <end position="257"/>
    </location>
</feature>
<dbReference type="PROSITE" id="PS50850">
    <property type="entry name" value="MFS"/>
    <property type="match status" value="1"/>
</dbReference>
<protein>
    <submittedName>
        <fullName evidence="7">Predicted arabinose efflux permease, MFS family</fullName>
    </submittedName>
</protein>
<feature type="transmembrane region" description="Helical" evidence="5">
    <location>
        <begin position="163"/>
        <end position="183"/>
    </location>
</feature>
<dbReference type="Pfam" id="PF07690">
    <property type="entry name" value="MFS_1"/>
    <property type="match status" value="1"/>
</dbReference>
<evidence type="ECO:0000313" key="8">
    <source>
        <dbReference type="Proteomes" id="UP000234462"/>
    </source>
</evidence>
<organism evidence="7 8">
    <name type="scientific">Brevibacterium jeotgali</name>
    <dbReference type="NCBI Taxonomy" id="1262550"/>
    <lineage>
        <taxon>Bacteria</taxon>
        <taxon>Bacillati</taxon>
        <taxon>Actinomycetota</taxon>
        <taxon>Actinomycetes</taxon>
        <taxon>Micrococcales</taxon>
        <taxon>Brevibacteriaceae</taxon>
        <taxon>Brevibacterium</taxon>
    </lineage>
</organism>
<feature type="domain" description="Major facilitator superfamily (MFS) profile" evidence="6">
    <location>
        <begin position="35"/>
        <end position="412"/>
    </location>
</feature>
<feature type="transmembrane region" description="Helical" evidence="5">
    <location>
        <begin position="359"/>
        <end position="382"/>
    </location>
</feature>
<dbReference type="GO" id="GO:0022857">
    <property type="term" value="F:transmembrane transporter activity"/>
    <property type="evidence" value="ECO:0007669"/>
    <property type="project" value="InterPro"/>
</dbReference>
<dbReference type="InterPro" id="IPR052714">
    <property type="entry name" value="MFS_Exporter"/>
</dbReference>
<feature type="transmembrane region" description="Helical" evidence="5">
    <location>
        <begin position="131"/>
        <end position="151"/>
    </location>
</feature>
<evidence type="ECO:0000256" key="4">
    <source>
        <dbReference type="ARBA" id="ARBA00023136"/>
    </source>
</evidence>
<keyword evidence="8" id="KW-1185">Reference proteome</keyword>
<comment type="subcellular location">
    <subcellularLocation>
        <location evidence="1">Cell membrane</location>
        <topology evidence="1">Multi-pass membrane protein</topology>
    </subcellularLocation>
</comment>
<feature type="transmembrane region" description="Helical" evidence="5">
    <location>
        <begin position="269"/>
        <end position="287"/>
    </location>
</feature>
<name>A0A2H1L684_9MICO</name>
<accession>A0A2H1L684</accession>
<keyword evidence="2 5" id="KW-0812">Transmembrane</keyword>
<dbReference type="PANTHER" id="PTHR23531:SF1">
    <property type="entry name" value="QUINOLENE RESISTANCE PROTEIN NORA"/>
    <property type="match status" value="1"/>
</dbReference>
<dbReference type="InterPro" id="IPR005829">
    <property type="entry name" value="Sugar_transporter_CS"/>
</dbReference>
<gene>
    <name evidence="7" type="ORF">BJEO58_02011</name>
</gene>
<feature type="transmembrane region" description="Helical" evidence="5">
    <location>
        <begin position="324"/>
        <end position="347"/>
    </location>
</feature>
<reference evidence="8" key="1">
    <citation type="submission" date="2017-03" db="EMBL/GenBank/DDBJ databases">
        <authorList>
            <person name="Monnet C."/>
        </authorList>
    </citation>
    <scope>NUCLEOTIDE SEQUENCE [LARGE SCALE GENOMIC DNA]</scope>
    <source>
        <strain evidence="8">SJ5-8</strain>
    </source>
</reference>
<dbReference type="CDD" id="cd17489">
    <property type="entry name" value="MFS_YfcJ_like"/>
    <property type="match status" value="1"/>
</dbReference>
<feature type="transmembrane region" description="Helical" evidence="5">
    <location>
        <begin position="299"/>
        <end position="318"/>
    </location>
</feature>
<feature type="transmembrane region" description="Helical" evidence="5">
    <location>
        <begin position="388"/>
        <end position="407"/>
    </location>
</feature>
<feature type="transmembrane region" description="Helical" evidence="5">
    <location>
        <begin position="30"/>
        <end position="51"/>
    </location>
</feature>
<dbReference type="InterPro" id="IPR036259">
    <property type="entry name" value="MFS_trans_sf"/>
</dbReference>